<feature type="region of interest" description="Disordered" evidence="1">
    <location>
        <begin position="1"/>
        <end position="343"/>
    </location>
</feature>
<feature type="compositionally biased region" description="Basic and acidic residues" evidence="1">
    <location>
        <begin position="99"/>
        <end position="113"/>
    </location>
</feature>
<feature type="compositionally biased region" description="Low complexity" evidence="1">
    <location>
        <begin position="157"/>
        <end position="169"/>
    </location>
</feature>
<feature type="compositionally biased region" description="Low complexity" evidence="1">
    <location>
        <begin position="46"/>
        <end position="64"/>
    </location>
</feature>
<dbReference type="GO" id="GO:0031267">
    <property type="term" value="F:small GTPase binding"/>
    <property type="evidence" value="ECO:0007669"/>
    <property type="project" value="InterPro"/>
</dbReference>
<feature type="region of interest" description="Disordered" evidence="1">
    <location>
        <begin position="396"/>
        <end position="468"/>
    </location>
</feature>
<dbReference type="GO" id="GO:0030036">
    <property type="term" value="P:actin cytoskeleton organization"/>
    <property type="evidence" value="ECO:0007669"/>
    <property type="project" value="InterPro"/>
</dbReference>
<evidence type="ECO:0000313" key="4">
    <source>
        <dbReference type="Proteomes" id="UP000813385"/>
    </source>
</evidence>
<keyword evidence="4" id="KW-1185">Reference proteome</keyword>
<feature type="region of interest" description="Disordered" evidence="1">
    <location>
        <begin position="809"/>
        <end position="872"/>
    </location>
</feature>
<dbReference type="SUPFAM" id="SSF48371">
    <property type="entry name" value="ARM repeat"/>
    <property type="match status" value="1"/>
</dbReference>
<evidence type="ECO:0000256" key="1">
    <source>
        <dbReference type="SAM" id="MobiDB-lite"/>
    </source>
</evidence>
<dbReference type="InterPro" id="IPR011989">
    <property type="entry name" value="ARM-like"/>
</dbReference>
<dbReference type="InterPro" id="IPR016024">
    <property type="entry name" value="ARM-type_fold"/>
</dbReference>
<dbReference type="Proteomes" id="UP000813385">
    <property type="component" value="Unassembled WGS sequence"/>
</dbReference>
<protein>
    <submittedName>
        <fullName evidence="3">Armadillo-type protein</fullName>
    </submittedName>
</protein>
<feature type="compositionally biased region" description="Polar residues" evidence="1">
    <location>
        <begin position="288"/>
        <end position="298"/>
    </location>
</feature>
<feature type="domain" description="Formin GTPase-binding" evidence="2">
    <location>
        <begin position="325"/>
        <end position="609"/>
    </location>
</feature>
<feature type="compositionally biased region" description="Polar residues" evidence="1">
    <location>
        <begin position="187"/>
        <end position="196"/>
    </location>
</feature>
<organism evidence="3 4">
    <name type="scientific">Plectosphaerella cucumerina</name>
    <dbReference type="NCBI Taxonomy" id="40658"/>
    <lineage>
        <taxon>Eukaryota</taxon>
        <taxon>Fungi</taxon>
        <taxon>Dikarya</taxon>
        <taxon>Ascomycota</taxon>
        <taxon>Pezizomycotina</taxon>
        <taxon>Sordariomycetes</taxon>
        <taxon>Hypocreomycetidae</taxon>
        <taxon>Glomerellales</taxon>
        <taxon>Plectosphaerellaceae</taxon>
        <taxon>Plectosphaerella</taxon>
    </lineage>
</organism>
<dbReference type="Gene3D" id="1.25.10.10">
    <property type="entry name" value="Leucine-rich Repeat Variant"/>
    <property type="match status" value="1"/>
</dbReference>
<accession>A0A8K0X750</accession>
<feature type="compositionally biased region" description="Basic and acidic residues" evidence="1">
    <location>
        <begin position="170"/>
        <end position="185"/>
    </location>
</feature>
<feature type="compositionally biased region" description="Polar residues" evidence="1">
    <location>
        <begin position="115"/>
        <end position="125"/>
    </location>
</feature>
<gene>
    <name evidence="3" type="ORF">B0T11DRAFT_325853</name>
</gene>
<dbReference type="SMART" id="SM01140">
    <property type="entry name" value="Drf_GBD"/>
    <property type="match status" value="1"/>
</dbReference>
<evidence type="ECO:0000259" key="2">
    <source>
        <dbReference type="SMART" id="SM01140"/>
    </source>
</evidence>
<name>A0A8K0X750_9PEZI</name>
<dbReference type="EMBL" id="JAGPXD010000002">
    <property type="protein sequence ID" value="KAH7367591.1"/>
    <property type="molecule type" value="Genomic_DNA"/>
</dbReference>
<evidence type="ECO:0000313" key="3">
    <source>
        <dbReference type="EMBL" id="KAH7367591.1"/>
    </source>
</evidence>
<proteinExistence type="predicted"/>
<reference evidence="3" key="1">
    <citation type="journal article" date="2021" name="Nat. Commun.">
        <title>Genetic determinants of endophytism in the Arabidopsis root mycobiome.</title>
        <authorList>
            <person name="Mesny F."/>
            <person name="Miyauchi S."/>
            <person name="Thiergart T."/>
            <person name="Pickel B."/>
            <person name="Atanasova L."/>
            <person name="Karlsson M."/>
            <person name="Huettel B."/>
            <person name="Barry K.W."/>
            <person name="Haridas S."/>
            <person name="Chen C."/>
            <person name="Bauer D."/>
            <person name="Andreopoulos W."/>
            <person name="Pangilinan J."/>
            <person name="LaButti K."/>
            <person name="Riley R."/>
            <person name="Lipzen A."/>
            <person name="Clum A."/>
            <person name="Drula E."/>
            <person name="Henrissat B."/>
            <person name="Kohler A."/>
            <person name="Grigoriev I.V."/>
            <person name="Martin F.M."/>
            <person name="Hacquard S."/>
        </authorList>
    </citation>
    <scope>NUCLEOTIDE SEQUENCE</scope>
    <source>
        <strain evidence="3">MPI-CAGE-AT-0016</strain>
    </source>
</reference>
<sequence>MATSVPDPNGAPRQGDGHQRSKSSVLKSFIHRRNQSDGSSLPPALSIGQPQAFQQQQKSPVQSPLDSPSAMGLSRSPAGALAELHQNQPDAPGQRSPRKTRDERQPGSDDRGRSPTKSAFSTLSRIANIDPTRYAKSRETSPDKPKKTKSSTNLVGLLSRPKSSKSLSKQAKDDEAQAIKDKENRTPPASHSSSTDLGAPPTPIYAQFSSQEFNQRLAGKGSLDLGMPKEAETTEAAQKPSSGRVKERPKSFHPHMMPPPMAAKQPARSRDDGILSSVSKYADRLHGQASSERITSKAQRPKIFTAFSSSGGSGGSSAKGSAQNPEGPIDPKDIAPYLEDMLDRRNIPENQRFKMRNLSDTIKMEFIRQDWAEMAAKATDKPNPGNNSASSIDAVSSAVAAGTDDDDSHPKRSRGRSFTLGRSKKDPKLNTKKSKGEGTLGRHFRTKSTESIVGGERPRSTSGSSAPSGLLAKINKIGQGPGDFVSYLKKVQQPALVEVGKLHKLRLLLRNETVSWAEDFIRQGGMEEIVGLLNRIIKVEWREEHEDALLHENLLCLKALCTTALALQYLESIHTDLFPKMIHMLFDPEKKGPSEFTTRNIVTSILFTYIEAATPQERVIRAKTLLSFLRNPQPKEEERPVPFVLEMHKERPYTVWNKEVVNVTKEVFWIFLHNLNVIAMPAEYSSKGGALLESVQSASASAQQPYAYMHKHFPKPPPPVPAAPYVGGVEWDATNYLASHLDLVNAIMACTPTAAQRNALRGEMRVSGWDRCMGGSLRLCKEKFYGCVHEGLRTWVAAAAEDGWDVRDVRYGPAPDPSRSPKRRPAPPKTADGAGQEAAPRIEMPKLDFGLPSPDVSRGGNPQRKKSDDWLS</sequence>
<dbReference type="OrthoDB" id="2155261at2759"/>
<dbReference type="InterPro" id="IPR010473">
    <property type="entry name" value="GTPase-bd"/>
</dbReference>
<dbReference type="AlphaFoldDB" id="A0A8K0X750"/>
<feature type="compositionally biased region" description="Basic and acidic residues" evidence="1">
    <location>
        <begin position="136"/>
        <end position="145"/>
    </location>
</feature>
<dbReference type="GO" id="GO:0003779">
    <property type="term" value="F:actin binding"/>
    <property type="evidence" value="ECO:0007669"/>
    <property type="project" value="InterPro"/>
</dbReference>
<comment type="caution">
    <text evidence="3">The sequence shown here is derived from an EMBL/GenBank/DDBJ whole genome shotgun (WGS) entry which is preliminary data.</text>
</comment>